<dbReference type="InterPro" id="IPR013083">
    <property type="entry name" value="Znf_RING/FYVE/PHD"/>
</dbReference>
<dbReference type="Proteomes" id="UP001157974">
    <property type="component" value="Unassembled WGS sequence"/>
</dbReference>
<dbReference type="PANTHER" id="PTHR47258:SF1">
    <property type="entry name" value="E3 UBIQUITIN-PROTEIN LIGASE XERICO-RELATED"/>
    <property type="match status" value="1"/>
</dbReference>
<keyword evidence="2" id="KW-0732">Signal</keyword>
<keyword evidence="1" id="KW-0862">Zinc</keyword>
<evidence type="ECO:0000256" key="1">
    <source>
        <dbReference type="PROSITE-ProRule" id="PRU00175"/>
    </source>
</evidence>
<evidence type="ECO:0000259" key="3">
    <source>
        <dbReference type="PROSITE" id="PS50089"/>
    </source>
</evidence>
<feature type="chain" id="PRO_5043653418" description="RING-type domain-containing protein" evidence="2">
    <location>
        <begin position="19"/>
        <end position="128"/>
    </location>
</feature>
<dbReference type="SUPFAM" id="SSF57850">
    <property type="entry name" value="RING/U-box"/>
    <property type="match status" value="1"/>
</dbReference>
<reference evidence="4 5" key="1">
    <citation type="journal article" date="2023" name="Nat. Commun.">
        <title>Origin of minicircular mitochondrial genomes in red algae.</title>
        <authorList>
            <person name="Lee Y."/>
            <person name="Cho C.H."/>
            <person name="Lee Y.M."/>
            <person name="Park S.I."/>
            <person name="Yang J.H."/>
            <person name="West J.A."/>
            <person name="Bhattacharya D."/>
            <person name="Yoon H.S."/>
        </authorList>
    </citation>
    <scope>NUCLEOTIDE SEQUENCE [LARGE SCALE GENOMIC DNA]</scope>
    <source>
        <strain evidence="4 5">CCMP1338</strain>
        <tissue evidence="4">Whole cell</tissue>
    </source>
</reference>
<dbReference type="AlphaFoldDB" id="A0AAV8V392"/>
<name>A0AAV8V392_9RHOD</name>
<evidence type="ECO:0000313" key="5">
    <source>
        <dbReference type="Proteomes" id="UP001157974"/>
    </source>
</evidence>
<dbReference type="PANTHER" id="PTHR47258">
    <property type="match status" value="1"/>
</dbReference>
<keyword evidence="5" id="KW-1185">Reference proteome</keyword>
<feature type="domain" description="RING-type" evidence="3">
    <location>
        <begin position="71"/>
        <end position="113"/>
    </location>
</feature>
<accession>A0AAV8V392</accession>
<dbReference type="Gene3D" id="3.30.40.10">
    <property type="entry name" value="Zinc/RING finger domain, C3HC4 (zinc finger)"/>
    <property type="match status" value="1"/>
</dbReference>
<evidence type="ECO:0000256" key="2">
    <source>
        <dbReference type="SAM" id="SignalP"/>
    </source>
</evidence>
<dbReference type="EMBL" id="JAMWBK010000002">
    <property type="protein sequence ID" value="KAJ8907662.1"/>
    <property type="molecule type" value="Genomic_DNA"/>
</dbReference>
<dbReference type="SMART" id="SM00184">
    <property type="entry name" value="RING"/>
    <property type="match status" value="1"/>
</dbReference>
<dbReference type="InterPro" id="IPR001841">
    <property type="entry name" value="Znf_RING"/>
</dbReference>
<dbReference type="InterPro" id="IPR044249">
    <property type="entry name" value="XERICO-like"/>
</dbReference>
<organism evidence="4 5">
    <name type="scientific">Rhodosorus marinus</name>
    <dbReference type="NCBI Taxonomy" id="101924"/>
    <lineage>
        <taxon>Eukaryota</taxon>
        <taxon>Rhodophyta</taxon>
        <taxon>Stylonematophyceae</taxon>
        <taxon>Stylonematales</taxon>
        <taxon>Stylonemataceae</taxon>
        <taxon>Rhodosorus</taxon>
    </lineage>
</organism>
<protein>
    <recommendedName>
        <fullName evidence="3">RING-type domain-containing protein</fullName>
    </recommendedName>
</protein>
<keyword evidence="1" id="KW-0863">Zinc-finger</keyword>
<dbReference type="Pfam" id="PF13639">
    <property type="entry name" value="zf-RING_2"/>
    <property type="match status" value="1"/>
</dbReference>
<comment type="caution">
    <text evidence="4">The sequence shown here is derived from an EMBL/GenBank/DDBJ whole genome shotgun (WGS) entry which is preliminary data.</text>
</comment>
<sequence length="128" mass="14703">MIFVSIALFCMLAGFARKYWIKARTTTYENMSDKYEAIIEPDPLMTLESCLEEAFANYYVDEEQMMEERLCHLCMEGIEPAQKVSRLPCDHEFHYVCSEAWKIKAKSPTCPVCCSSEIADVQPVVIVV</sequence>
<keyword evidence="1" id="KW-0479">Metal-binding</keyword>
<gene>
    <name evidence="4" type="ORF">NDN08_007771</name>
</gene>
<proteinExistence type="predicted"/>
<feature type="signal peptide" evidence="2">
    <location>
        <begin position="1"/>
        <end position="18"/>
    </location>
</feature>
<dbReference type="GO" id="GO:0008270">
    <property type="term" value="F:zinc ion binding"/>
    <property type="evidence" value="ECO:0007669"/>
    <property type="project" value="UniProtKB-KW"/>
</dbReference>
<dbReference type="PROSITE" id="PS50089">
    <property type="entry name" value="ZF_RING_2"/>
    <property type="match status" value="1"/>
</dbReference>
<evidence type="ECO:0000313" key="4">
    <source>
        <dbReference type="EMBL" id="KAJ8907662.1"/>
    </source>
</evidence>